<comment type="subcellular location">
    <subcellularLocation>
        <location evidence="1">Cell membrane</location>
        <topology evidence="1">Multi-pass membrane protein</topology>
    </subcellularLocation>
</comment>
<proteinExistence type="inferred from homology"/>
<evidence type="ECO:0000256" key="3">
    <source>
        <dbReference type="ARBA" id="ARBA00022475"/>
    </source>
</evidence>
<dbReference type="SUPFAM" id="SSF53850">
    <property type="entry name" value="Periplasmic binding protein-like II"/>
    <property type="match status" value="1"/>
</dbReference>
<dbReference type="Gene3D" id="3.40.190.10">
    <property type="entry name" value="Periplasmic binding protein-like II"/>
    <property type="match status" value="2"/>
</dbReference>
<feature type="transmembrane region" description="Helical" evidence="9">
    <location>
        <begin position="237"/>
        <end position="259"/>
    </location>
</feature>
<accession>A0ABM3LX14</accession>
<dbReference type="PANTHER" id="PTHR42643:SF33">
    <property type="entry name" value="GLUTAMATE RECEPTOR 2-LIKE PROTEIN"/>
    <property type="match status" value="1"/>
</dbReference>
<dbReference type="Pfam" id="PF00060">
    <property type="entry name" value="Lig_chan"/>
    <property type="match status" value="1"/>
</dbReference>
<protein>
    <submittedName>
        <fullName evidence="12">Ionotropic receptor 75a-like</fullName>
    </submittedName>
</protein>
<reference evidence="12" key="1">
    <citation type="submission" date="2025-08" db="UniProtKB">
        <authorList>
            <consortium name="RefSeq"/>
        </authorList>
    </citation>
    <scope>IDENTIFICATION</scope>
</reference>
<keyword evidence="11" id="KW-1185">Reference proteome</keyword>
<evidence type="ECO:0000256" key="8">
    <source>
        <dbReference type="ARBA" id="ARBA00023180"/>
    </source>
</evidence>
<evidence type="ECO:0000256" key="7">
    <source>
        <dbReference type="ARBA" id="ARBA00023170"/>
    </source>
</evidence>
<organism evidence="11 12">
    <name type="scientific">Bicyclus anynana</name>
    <name type="common">Squinting bush brown butterfly</name>
    <dbReference type="NCBI Taxonomy" id="110368"/>
    <lineage>
        <taxon>Eukaryota</taxon>
        <taxon>Metazoa</taxon>
        <taxon>Ecdysozoa</taxon>
        <taxon>Arthropoda</taxon>
        <taxon>Hexapoda</taxon>
        <taxon>Insecta</taxon>
        <taxon>Pterygota</taxon>
        <taxon>Neoptera</taxon>
        <taxon>Endopterygota</taxon>
        <taxon>Lepidoptera</taxon>
        <taxon>Glossata</taxon>
        <taxon>Ditrysia</taxon>
        <taxon>Papilionoidea</taxon>
        <taxon>Nymphalidae</taxon>
        <taxon>Satyrinae</taxon>
        <taxon>Satyrini</taxon>
        <taxon>Mycalesina</taxon>
        <taxon>Bicyclus</taxon>
    </lineage>
</organism>
<evidence type="ECO:0000259" key="10">
    <source>
        <dbReference type="Pfam" id="PF00060"/>
    </source>
</evidence>
<gene>
    <name evidence="12" type="primary">LOC112047139</name>
</gene>
<comment type="similarity">
    <text evidence="2">Belongs to the glutamate-gated ion channel (TC 1.A.10.1) family.</text>
</comment>
<dbReference type="RefSeq" id="XP_052743602.1">
    <property type="nucleotide sequence ID" value="XM_052887642.1"/>
</dbReference>
<keyword evidence="3" id="KW-1003">Cell membrane</keyword>
<evidence type="ECO:0000256" key="9">
    <source>
        <dbReference type="SAM" id="Phobius"/>
    </source>
</evidence>
<evidence type="ECO:0000256" key="1">
    <source>
        <dbReference type="ARBA" id="ARBA00004651"/>
    </source>
</evidence>
<evidence type="ECO:0000256" key="2">
    <source>
        <dbReference type="ARBA" id="ARBA00008685"/>
    </source>
</evidence>
<evidence type="ECO:0000256" key="5">
    <source>
        <dbReference type="ARBA" id="ARBA00022989"/>
    </source>
</evidence>
<evidence type="ECO:0000313" key="11">
    <source>
        <dbReference type="Proteomes" id="UP001652582"/>
    </source>
</evidence>
<dbReference type="InterPro" id="IPR001320">
    <property type="entry name" value="Iontro_rcpt_C"/>
</dbReference>
<dbReference type="Proteomes" id="UP001652582">
    <property type="component" value="Chromosome 20"/>
</dbReference>
<keyword evidence="7" id="KW-0675">Receptor</keyword>
<dbReference type="InterPro" id="IPR052192">
    <property type="entry name" value="Insect_Ionotropic_Sensory_Rcpt"/>
</dbReference>
<name>A0ABM3LX14_BICAN</name>
<sequence>MLKLKTLREPGDDGDSSTSMAFIFIFSAVSQQGSTLDRGSYSIKVVIFITFVFTLTLYQYYNATVVSTLLREPPKSIRNLKDLLNSNLKAGVEDVLYNTDYFKRTKDPVAIELYHQKIATSRHYNFFSPEQGMSMVKRGGFAFHLDSVTAYTIMKSSFSEREICDAHEIQLYPPQTMAAALSKHSPYREHVAIGIRKIYEAGLMHRLRSVWDEPKPPCVHTPDTSIFNVTLREFSSALILLAFGMALAFIILIGEIALAKYKGAPIEFRH</sequence>
<keyword evidence="5 9" id="KW-1133">Transmembrane helix</keyword>
<feature type="transmembrane region" description="Helical" evidence="9">
    <location>
        <begin position="41"/>
        <end position="61"/>
    </location>
</feature>
<feature type="domain" description="Ionotropic glutamate receptor C-terminal" evidence="10">
    <location>
        <begin position="15"/>
        <end position="245"/>
    </location>
</feature>
<dbReference type="GeneID" id="112047139"/>
<dbReference type="PANTHER" id="PTHR42643">
    <property type="entry name" value="IONOTROPIC RECEPTOR 20A-RELATED"/>
    <property type="match status" value="1"/>
</dbReference>
<keyword evidence="6 9" id="KW-0472">Membrane</keyword>
<evidence type="ECO:0000256" key="6">
    <source>
        <dbReference type="ARBA" id="ARBA00023136"/>
    </source>
</evidence>
<evidence type="ECO:0000313" key="12">
    <source>
        <dbReference type="RefSeq" id="XP_052743602.1"/>
    </source>
</evidence>
<evidence type="ECO:0000256" key="4">
    <source>
        <dbReference type="ARBA" id="ARBA00022692"/>
    </source>
</evidence>
<keyword evidence="4 9" id="KW-0812">Transmembrane</keyword>
<keyword evidence="8" id="KW-0325">Glycoprotein</keyword>